<comment type="caution">
    <text evidence="1">The sequence shown here is derived from an EMBL/GenBank/DDBJ whole genome shotgun (WGS) entry which is preliminary data.</text>
</comment>
<gene>
    <name evidence="1" type="ORF">Q2T77_29140</name>
</gene>
<name>A0ABT8SDE5_9BURK</name>
<evidence type="ECO:0000313" key="2">
    <source>
        <dbReference type="Proteomes" id="UP001169027"/>
    </source>
</evidence>
<sequence>MYEPEQLKAADNGVHLCANCADLIDKDPGRYSVPYLQGLQQEAERRSRLAVLQPGGVNRGLLTSEQAHRVSTFIDRTTRCLFQLVLYRNHSGWVGYWPWLEANHARSFSGECAHIRHLAHPLCANSPHAVDIQVRVVESVGSLFDKVSNAPWHFDETSAAFRLDAASQFGAGREQANAAGELADSYRRDIYRLTSDLGAMTNGGSGRLIGAFS</sequence>
<keyword evidence="2" id="KW-1185">Reference proteome</keyword>
<organism evidence="1 2">
    <name type="scientific">Variovorax ginsengisoli</name>
    <dbReference type="NCBI Taxonomy" id="363844"/>
    <lineage>
        <taxon>Bacteria</taxon>
        <taxon>Pseudomonadati</taxon>
        <taxon>Pseudomonadota</taxon>
        <taxon>Betaproteobacteria</taxon>
        <taxon>Burkholderiales</taxon>
        <taxon>Comamonadaceae</taxon>
        <taxon>Variovorax</taxon>
    </lineage>
</organism>
<evidence type="ECO:0008006" key="3">
    <source>
        <dbReference type="Google" id="ProtNLM"/>
    </source>
</evidence>
<protein>
    <recommendedName>
        <fullName evidence="3">DUF4375 domain-containing protein</fullName>
    </recommendedName>
</protein>
<dbReference type="RefSeq" id="WP_301814379.1">
    <property type="nucleotide sequence ID" value="NZ_JAUJZH010000027.1"/>
</dbReference>
<reference evidence="1" key="1">
    <citation type="submission" date="2023-06" db="EMBL/GenBank/DDBJ databases">
        <authorList>
            <person name="Jiang Y."/>
            <person name="Liu Q."/>
        </authorList>
    </citation>
    <scope>NUCLEOTIDE SEQUENCE</scope>
    <source>
        <strain evidence="1">CGMCC 1.12090</strain>
    </source>
</reference>
<accession>A0ABT8SDE5</accession>
<dbReference type="Proteomes" id="UP001169027">
    <property type="component" value="Unassembled WGS sequence"/>
</dbReference>
<dbReference type="EMBL" id="JAUKVY010000027">
    <property type="protein sequence ID" value="MDO1536359.1"/>
    <property type="molecule type" value="Genomic_DNA"/>
</dbReference>
<evidence type="ECO:0000313" key="1">
    <source>
        <dbReference type="EMBL" id="MDO1536359.1"/>
    </source>
</evidence>
<proteinExistence type="predicted"/>